<dbReference type="InterPro" id="IPR051398">
    <property type="entry name" value="Polysacch_Deacetylase"/>
</dbReference>
<dbReference type="SUPFAM" id="SSF88713">
    <property type="entry name" value="Glycoside hydrolase/deacetylase"/>
    <property type="match status" value="1"/>
</dbReference>
<proteinExistence type="predicted"/>
<reference evidence="4" key="1">
    <citation type="journal article" date="2020" name="mSystems">
        <title>Genome- and Community-Level Interaction Insights into Carbon Utilization and Element Cycling Functions of Hydrothermarchaeota in Hydrothermal Sediment.</title>
        <authorList>
            <person name="Zhou Z."/>
            <person name="Liu Y."/>
            <person name="Xu W."/>
            <person name="Pan J."/>
            <person name="Luo Z.H."/>
            <person name="Li M."/>
        </authorList>
    </citation>
    <scope>NUCLEOTIDE SEQUENCE [LARGE SCALE GENOMIC DNA]</scope>
    <source>
        <strain evidence="4">HyVt-577</strain>
    </source>
</reference>
<dbReference type="InterPro" id="IPR002509">
    <property type="entry name" value="NODB_dom"/>
</dbReference>
<evidence type="ECO:0000313" key="4">
    <source>
        <dbReference type="EMBL" id="HGY56263.1"/>
    </source>
</evidence>
<organism evidence="4">
    <name type="scientific">Caldithrix abyssi</name>
    <dbReference type="NCBI Taxonomy" id="187145"/>
    <lineage>
        <taxon>Bacteria</taxon>
        <taxon>Pseudomonadati</taxon>
        <taxon>Calditrichota</taxon>
        <taxon>Calditrichia</taxon>
        <taxon>Calditrichales</taxon>
        <taxon>Calditrichaceae</taxon>
        <taxon>Caldithrix</taxon>
    </lineage>
</organism>
<dbReference type="PANTHER" id="PTHR34216:SF3">
    <property type="entry name" value="POLY-BETA-1,6-N-ACETYL-D-GLUCOSAMINE N-DEACETYLASE"/>
    <property type="match status" value="1"/>
</dbReference>
<dbReference type="AlphaFoldDB" id="A0A7V4U271"/>
<evidence type="ECO:0000259" key="3">
    <source>
        <dbReference type="PROSITE" id="PS51677"/>
    </source>
</evidence>
<feature type="domain" description="NodB homology" evidence="3">
    <location>
        <begin position="80"/>
        <end position="276"/>
    </location>
</feature>
<keyword evidence="2" id="KW-0732">Signal</keyword>
<evidence type="ECO:0000256" key="2">
    <source>
        <dbReference type="ARBA" id="ARBA00022729"/>
    </source>
</evidence>
<accession>A0A7V4U271</accession>
<sequence length="276" mass="31889">MDEKTLKRISGYIARVARFDDKGHLSAILTYHGVHPDGIKNCVPLIRFQEHLDFLQKHFSVVSLKQLLDLLTSGNSEKERYIALTFDDAYVNFLQFAYPELKKRNLPSTLFVPAGLLGSYNHWDFDHDSSYRKLDIMTAEQLCQLDSSLVEIGSHSLTHARMSRLSDSDLDKEIGQSKEILEQEINRSVKFFAYPYGELADFDERAVTLLKKYKYEAAVTTHFGRKNEKTNRFKLKRISVWDDDTVNDLRIKLSGPYDWLAPKEKLAYSIKQLASK</sequence>
<gene>
    <name evidence="4" type="ORF">ENK44_11200</name>
</gene>
<dbReference type="CDD" id="cd10918">
    <property type="entry name" value="CE4_NodB_like_5s_6s"/>
    <property type="match status" value="1"/>
</dbReference>
<dbReference type="GO" id="GO:0016810">
    <property type="term" value="F:hydrolase activity, acting on carbon-nitrogen (but not peptide) bonds"/>
    <property type="evidence" value="ECO:0007669"/>
    <property type="project" value="InterPro"/>
</dbReference>
<dbReference type="Pfam" id="PF01522">
    <property type="entry name" value="Polysacc_deac_1"/>
    <property type="match status" value="1"/>
</dbReference>
<dbReference type="Gene3D" id="3.20.20.370">
    <property type="entry name" value="Glycoside hydrolase/deacetylase"/>
    <property type="match status" value="1"/>
</dbReference>
<dbReference type="PANTHER" id="PTHR34216">
    <property type="match status" value="1"/>
</dbReference>
<protein>
    <submittedName>
        <fullName evidence="4">Polysaccharide deacetylase family protein</fullName>
    </submittedName>
</protein>
<dbReference type="InterPro" id="IPR011330">
    <property type="entry name" value="Glyco_hydro/deAcase_b/a-brl"/>
</dbReference>
<dbReference type="GO" id="GO:0005975">
    <property type="term" value="P:carbohydrate metabolic process"/>
    <property type="evidence" value="ECO:0007669"/>
    <property type="project" value="InterPro"/>
</dbReference>
<dbReference type="GO" id="GO:0005576">
    <property type="term" value="C:extracellular region"/>
    <property type="evidence" value="ECO:0007669"/>
    <property type="project" value="UniProtKB-SubCell"/>
</dbReference>
<comment type="subcellular location">
    <subcellularLocation>
        <location evidence="1">Secreted</location>
    </subcellularLocation>
</comment>
<dbReference type="Proteomes" id="UP000885779">
    <property type="component" value="Unassembled WGS sequence"/>
</dbReference>
<evidence type="ECO:0000256" key="1">
    <source>
        <dbReference type="ARBA" id="ARBA00004613"/>
    </source>
</evidence>
<dbReference type="PROSITE" id="PS51677">
    <property type="entry name" value="NODB"/>
    <property type="match status" value="1"/>
</dbReference>
<name>A0A7V4U271_CALAY</name>
<comment type="caution">
    <text evidence="4">The sequence shown here is derived from an EMBL/GenBank/DDBJ whole genome shotgun (WGS) entry which is preliminary data.</text>
</comment>
<dbReference type="EMBL" id="DRQG01000105">
    <property type="protein sequence ID" value="HGY56263.1"/>
    <property type="molecule type" value="Genomic_DNA"/>
</dbReference>